<evidence type="ECO:0000256" key="2">
    <source>
        <dbReference type="ARBA" id="ARBA00022801"/>
    </source>
</evidence>
<dbReference type="InterPro" id="IPR003697">
    <property type="entry name" value="Maf-like"/>
</dbReference>
<name>A0AA48GW53_9BACT</name>
<proteinExistence type="inferred from homology"/>
<comment type="catalytic activity">
    <reaction evidence="4">
        <text>UTP + H2O = UMP + diphosphate + H(+)</text>
        <dbReference type="Rhea" id="RHEA:29395"/>
        <dbReference type="ChEBI" id="CHEBI:15377"/>
        <dbReference type="ChEBI" id="CHEBI:15378"/>
        <dbReference type="ChEBI" id="CHEBI:33019"/>
        <dbReference type="ChEBI" id="CHEBI:46398"/>
        <dbReference type="ChEBI" id="CHEBI:57865"/>
        <dbReference type="EC" id="3.6.1.9"/>
    </reaction>
</comment>
<dbReference type="SUPFAM" id="SSF52972">
    <property type="entry name" value="ITPase-like"/>
    <property type="match status" value="1"/>
</dbReference>
<dbReference type="PANTHER" id="PTHR43213:SF5">
    <property type="entry name" value="BIFUNCTIONAL DTTP_UTP PYROPHOSPHATASE_METHYLTRANSFERASE PROTEIN-RELATED"/>
    <property type="match status" value="1"/>
</dbReference>
<evidence type="ECO:0000313" key="6">
    <source>
        <dbReference type="Proteomes" id="UP001228113"/>
    </source>
</evidence>
<comment type="cofactor">
    <cofactor evidence="1 4">
        <name>a divalent metal cation</name>
        <dbReference type="ChEBI" id="CHEBI:60240"/>
    </cofactor>
</comment>
<dbReference type="InterPro" id="IPR029001">
    <property type="entry name" value="ITPase-like_fam"/>
</dbReference>
<comment type="catalytic activity">
    <reaction evidence="4">
        <text>dTTP + H2O = dTMP + diphosphate + H(+)</text>
        <dbReference type="Rhea" id="RHEA:28534"/>
        <dbReference type="ChEBI" id="CHEBI:15377"/>
        <dbReference type="ChEBI" id="CHEBI:15378"/>
        <dbReference type="ChEBI" id="CHEBI:33019"/>
        <dbReference type="ChEBI" id="CHEBI:37568"/>
        <dbReference type="ChEBI" id="CHEBI:63528"/>
        <dbReference type="EC" id="3.6.1.9"/>
    </reaction>
</comment>
<organism evidence="5 6">
    <name type="scientific">Mesoterricola sediminis</name>
    <dbReference type="NCBI Taxonomy" id="2927980"/>
    <lineage>
        <taxon>Bacteria</taxon>
        <taxon>Pseudomonadati</taxon>
        <taxon>Acidobacteriota</taxon>
        <taxon>Holophagae</taxon>
        <taxon>Holophagales</taxon>
        <taxon>Holophagaceae</taxon>
        <taxon>Mesoterricola</taxon>
    </lineage>
</organism>
<evidence type="ECO:0000256" key="4">
    <source>
        <dbReference type="HAMAP-Rule" id="MF_00528"/>
    </source>
</evidence>
<evidence type="ECO:0000313" key="5">
    <source>
        <dbReference type="EMBL" id="BDU78717.1"/>
    </source>
</evidence>
<dbReference type="CDD" id="cd00555">
    <property type="entry name" value="Maf"/>
    <property type="match status" value="1"/>
</dbReference>
<dbReference type="GO" id="GO:0005737">
    <property type="term" value="C:cytoplasm"/>
    <property type="evidence" value="ECO:0007669"/>
    <property type="project" value="UniProtKB-SubCell"/>
</dbReference>
<comment type="caution">
    <text evidence="4">Lacks conserved residue(s) required for the propagation of feature annotation.</text>
</comment>
<dbReference type="KEGG" id="msea:METESE_36750"/>
<protein>
    <recommendedName>
        <fullName evidence="4">dTTP/UTP pyrophosphatase</fullName>
        <shortName evidence="4">dTTPase/UTPase</shortName>
        <ecNumber evidence="4">3.6.1.9</ecNumber>
    </recommendedName>
    <alternativeName>
        <fullName evidence="4">Nucleoside triphosphate pyrophosphatase</fullName>
    </alternativeName>
    <alternativeName>
        <fullName evidence="4">Nucleotide pyrophosphatase</fullName>
        <shortName evidence="4">Nucleotide PPase</shortName>
    </alternativeName>
</protein>
<evidence type="ECO:0000256" key="3">
    <source>
        <dbReference type="ARBA" id="ARBA00023080"/>
    </source>
</evidence>
<dbReference type="GO" id="GO:0009117">
    <property type="term" value="P:nucleotide metabolic process"/>
    <property type="evidence" value="ECO:0007669"/>
    <property type="project" value="UniProtKB-KW"/>
</dbReference>
<dbReference type="GO" id="GO:0047429">
    <property type="term" value="F:nucleoside triphosphate diphosphatase activity"/>
    <property type="evidence" value="ECO:0007669"/>
    <property type="project" value="UniProtKB-EC"/>
</dbReference>
<dbReference type="Gene3D" id="3.90.950.10">
    <property type="match status" value="1"/>
</dbReference>
<dbReference type="EMBL" id="AP027081">
    <property type="protein sequence ID" value="BDU78717.1"/>
    <property type="molecule type" value="Genomic_DNA"/>
</dbReference>
<evidence type="ECO:0000256" key="1">
    <source>
        <dbReference type="ARBA" id="ARBA00001968"/>
    </source>
</evidence>
<comment type="similarity">
    <text evidence="4">Belongs to the Maf family. YhdE subfamily.</text>
</comment>
<dbReference type="EC" id="3.6.1.9" evidence="4"/>
<feature type="active site" description="Proton acceptor" evidence="4">
    <location>
        <position position="79"/>
    </location>
</feature>
<feature type="site" description="Important for substrate specificity" evidence="4">
    <location>
        <position position="80"/>
    </location>
</feature>
<comment type="subcellular location">
    <subcellularLocation>
        <location evidence="4">Cytoplasm</location>
    </subcellularLocation>
</comment>
<sequence>MPMDHEITLHVEPPILASASPRRRQWMEALRIPYEVWAPDVDETPLPGEDPEAMVARLARAKAEIVGMVNPGRWVIAADTTVACDHHNLGKPVDEADAARMMALIQGRAHQVHTGLCLRRDRECHVLVDTAQVFLRPVSPAQARWYAATGEPRDKAGAYAIQGIAALFVERIEGSFATVMGFPVERFAELAGRLGLLKYWIGMP</sequence>
<dbReference type="Pfam" id="PF02545">
    <property type="entry name" value="Maf"/>
    <property type="match status" value="1"/>
</dbReference>
<dbReference type="PANTHER" id="PTHR43213">
    <property type="entry name" value="BIFUNCTIONAL DTTP/UTP PYROPHOSPHATASE/METHYLTRANSFERASE PROTEIN-RELATED"/>
    <property type="match status" value="1"/>
</dbReference>
<comment type="function">
    <text evidence="4">Nucleoside triphosphate pyrophosphatase that hydrolyzes dTTP and UTP. May have a dual role in cell division arrest and in preventing the incorporation of modified nucleotides into cellular nucleic acids.</text>
</comment>
<dbReference type="AlphaFoldDB" id="A0AA48GW53"/>
<keyword evidence="4" id="KW-0963">Cytoplasm</keyword>
<gene>
    <name evidence="5" type="primary">maf-2</name>
    <name evidence="5" type="ORF">METESE_36750</name>
</gene>
<keyword evidence="6" id="KW-1185">Reference proteome</keyword>
<reference evidence="5" key="1">
    <citation type="journal article" date="2023" name="Int. J. Syst. Evol. Microbiol.">
        <title>Mesoterricola silvestris gen. nov., sp. nov., Mesoterricola sediminis sp. nov., Geothrix oryzae sp. nov., Geothrix edaphica sp. nov., Geothrix rubra sp. nov., and Geothrix limicola sp. nov., six novel members of Acidobacteriota isolated from soils.</title>
        <authorList>
            <person name="Itoh H."/>
            <person name="Sugisawa Y."/>
            <person name="Mise K."/>
            <person name="Xu Z."/>
            <person name="Kuniyasu M."/>
            <person name="Ushijima N."/>
            <person name="Kawano K."/>
            <person name="Kobayashi E."/>
            <person name="Shiratori Y."/>
            <person name="Masuda Y."/>
            <person name="Senoo K."/>
        </authorList>
    </citation>
    <scope>NUCLEOTIDE SEQUENCE</scope>
    <source>
        <strain evidence="5">W786</strain>
    </source>
</reference>
<dbReference type="HAMAP" id="MF_00528">
    <property type="entry name" value="Maf"/>
    <property type="match status" value="1"/>
</dbReference>
<keyword evidence="2 4" id="KW-0378">Hydrolase</keyword>
<dbReference type="PIRSF" id="PIRSF006305">
    <property type="entry name" value="Maf"/>
    <property type="match status" value="1"/>
</dbReference>
<feature type="site" description="Important for substrate specificity" evidence="4">
    <location>
        <position position="22"/>
    </location>
</feature>
<keyword evidence="3 4" id="KW-0546">Nucleotide metabolism</keyword>
<feature type="site" description="Important for substrate specificity" evidence="4">
    <location>
        <position position="162"/>
    </location>
</feature>
<dbReference type="NCBIfam" id="TIGR00172">
    <property type="entry name" value="maf"/>
    <property type="match status" value="1"/>
</dbReference>
<dbReference type="Proteomes" id="UP001228113">
    <property type="component" value="Chromosome"/>
</dbReference>
<accession>A0AA48GW53</accession>